<keyword evidence="6" id="KW-0732">Signal</keyword>
<dbReference type="Gene3D" id="2.50.20.10">
    <property type="entry name" value="Lipoprotein localisation LolA/LolB/LppX"/>
    <property type="match status" value="1"/>
</dbReference>
<comment type="similarity">
    <text evidence="2">Belongs to the LolB family.</text>
</comment>
<keyword evidence="8 13" id="KW-0472">Membrane</keyword>
<dbReference type="PROSITE" id="PS51257">
    <property type="entry name" value="PROKAR_LIPOPROTEIN"/>
    <property type="match status" value="1"/>
</dbReference>
<dbReference type="CDD" id="cd16326">
    <property type="entry name" value="LolB"/>
    <property type="match status" value="1"/>
</dbReference>
<dbReference type="Proteomes" id="UP001595533">
    <property type="component" value="Unassembled WGS sequence"/>
</dbReference>
<evidence type="ECO:0000256" key="11">
    <source>
        <dbReference type="ARBA" id="ARBA00023237"/>
    </source>
</evidence>
<proteinExistence type="inferred from homology"/>
<evidence type="ECO:0000256" key="1">
    <source>
        <dbReference type="ARBA" id="ARBA00004459"/>
    </source>
</evidence>
<comment type="caution">
    <text evidence="14">The sequence shown here is derived from an EMBL/GenBank/DDBJ whole genome shotgun (WGS) entry which is preliminary data.</text>
</comment>
<evidence type="ECO:0000256" key="7">
    <source>
        <dbReference type="ARBA" id="ARBA00022927"/>
    </source>
</evidence>
<name>A0ABV7J8U9_9GAMM</name>
<organism evidence="14 15">
    <name type="scientific">Marinicella sediminis</name>
    <dbReference type="NCBI Taxonomy" id="1792834"/>
    <lineage>
        <taxon>Bacteria</taxon>
        <taxon>Pseudomonadati</taxon>
        <taxon>Pseudomonadota</taxon>
        <taxon>Gammaproteobacteria</taxon>
        <taxon>Lysobacterales</taxon>
        <taxon>Marinicellaceae</taxon>
        <taxon>Marinicella</taxon>
    </lineage>
</organism>
<comment type="subcellular location">
    <subcellularLocation>
        <location evidence="1">Cell outer membrane</location>
        <topology evidence="1">Lipid-anchor</topology>
    </subcellularLocation>
</comment>
<evidence type="ECO:0000256" key="3">
    <source>
        <dbReference type="ARBA" id="ARBA00011245"/>
    </source>
</evidence>
<keyword evidence="10" id="KW-0143">Chaperone</keyword>
<evidence type="ECO:0000313" key="14">
    <source>
        <dbReference type="EMBL" id="MFC3194570.1"/>
    </source>
</evidence>
<dbReference type="Pfam" id="PF03550">
    <property type="entry name" value="LolB"/>
    <property type="match status" value="1"/>
</dbReference>
<evidence type="ECO:0000313" key="15">
    <source>
        <dbReference type="Proteomes" id="UP001595533"/>
    </source>
</evidence>
<evidence type="ECO:0000256" key="9">
    <source>
        <dbReference type="ARBA" id="ARBA00023139"/>
    </source>
</evidence>
<dbReference type="InterPro" id="IPR029046">
    <property type="entry name" value="LolA/LolB/LppX"/>
</dbReference>
<keyword evidence="12 14" id="KW-0449">Lipoprotein</keyword>
<reference evidence="15" key="1">
    <citation type="journal article" date="2019" name="Int. J. Syst. Evol. Microbiol.">
        <title>The Global Catalogue of Microorganisms (GCM) 10K type strain sequencing project: providing services to taxonomists for standard genome sequencing and annotation.</title>
        <authorList>
            <consortium name="The Broad Institute Genomics Platform"/>
            <consortium name="The Broad Institute Genome Sequencing Center for Infectious Disease"/>
            <person name="Wu L."/>
            <person name="Ma J."/>
        </authorList>
    </citation>
    <scope>NUCLEOTIDE SEQUENCE [LARGE SCALE GENOMIC DNA]</scope>
    <source>
        <strain evidence="15">KCTC 42953</strain>
    </source>
</reference>
<dbReference type="RefSeq" id="WP_077411275.1">
    <property type="nucleotide sequence ID" value="NZ_JBHRTS010000004.1"/>
</dbReference>
<accession>A0ABV7J8U9</accession>
<keyword evidence="7" id="KW-0653">Protein transport</keyword>
<evidence type="ECO:0000256" key="6">
    <source>
        <dbReference type="ARBA" id="ARBA00022729"/>
    </source>
</evidence>
<sequence length="196" mass="22045">MTRIGHLYQIRTGLIGLVFLMLVACVNNPKIHTGTKNWQPLAAGTSFVLTGKMAFSDGDQGGSGQLEWVQKQDSLQVTLKAPLSKRSWQLTEQSDYSMIRQDDGQTSYADNTDELVDAQLGWDVPWQALRQWVRGEHTANGSRSTDEQGDVMINDQGWQIVYTRFKATPDGQSYPSRITARNGSHSIKLVIKSWQW</sequence>
<evidence type="ECO:0000256" key="2">
    <source>
        <dbReference type="ARBA" id="ARBA00009696"/>
    </source>
</evidence>
<dbReference type="SUPFAM" id="SSF89392">
    <property type="entry name" value="Prokaryotic lipoproteins and lipoprotein localization factors"/>
    <property type="match status" value="1"/>
</dbReference>
<keyword evidence="9" id="KW-0564">Palmitate</keyword>
<evidence type="ECO:0000256" key="12">
    <source>
        <dbReference type="ARBA" id="ARBA00023288"/>
    </source>
</evidence>
<protein>
    <recommendedName>
        <fullName evidence="4">Outer-membrane lipoprotein LolB</fullName>
    </recommendedName>
</protein>
<keyword evidence="13" id="KW-1133">Transmembrane helix</keyword>
<dbReference type="InterPro" id="IPR004565">
    <property type="entry name" value="OM_lipoprot_LolB"/>
</dbReference>
<dbReference type="EMBL" id="JBHRTS010000004">
    <property type="protein sequence ID" value="MFC3194570.1"/>
    <property type="molecule type" value="Genomic_DNA"/>
</dbReference>
<keyword evidence="11" id="KW-0998">Cell outer membrane</keyword>
<evidence type="ECO:0000256" key="4">
    <source>
        <dbReference type="ARBA" id="ARBA00016202"/>
    </source>
</evidence>
<comment type="subunit">
    <text evidence="3">Monomer.</text>
</comment>
<keyword evidence="13" id="KW-0812">Transmembrane</keyword>
<evidence type="ECO:0000256" key="8">
    <source>
        <dbReference type="ARBA" id="ARBA00023136"/>
    </source>
</evidence>
<keyword evidence="15" id="KW-1185">Reference proteome</keyword>
<evidence type="ECO:0000256" key="13">
    <source>
        <dbReference type="SAM" id="Phobius"/>
    </source>
</evidence>
<dbReference type="NCBIfam" id="TIGR00548">
    <property type="entry name" value="lolB"/>
    <property type="match status" value="1"/>
</dbReference>
<evidence type="ECO:0000256" key="10">
    <source>
        <dbReference type="ARBA" id="ARBA00023186"/>
    </source>
</evidence>
<keyword evidence="5" id="KW-0813">Transport</keyword>
<feature type="transmembrane region" description="Helical" evidence="13">
    <location>
        <begin position="6"/>
        <end position="26"/>
    </location>
</feature>
<gene>
    <name evidence="14" type="primary">lolB</name>
    <name evidence="14" type="ORF">ACFODZ_10015</name>
</gene>
<evidence type="ECO:0000256" key="5">
    <source>
        <dbReference type="ARBA" id="ARBA00022448"/>
    </source>
</evidence>